<protein>
    <submittedName>
        <fullName evidence="1">Uncharacterized protein</fullName>
    </submittedName>
</protein>
<dbReference type="AlphaFoldDB" id="A0A0G4IMQ7"/>
<keyword evidence="2" id="KW-1185">Reference proteome</keyword>
<sequence>MALPDRDDLVAQLVDVGNIGLVLALLPEHQGGLHRQASRTSAGLQQNVDHARDERVHRVRVVRVEAVAERGQSDRVQRQAREVVDDIDVALGAESLQLEHELLADVDHVAEHASDADRAKHRHENVVGDAPIGLLGEGSKQAIAGEVPYMLKRCNEIQ</sequence>
<accession>A0A0G4IMQ7</accession>
<gene>
    <name evidence="1" type="ORF">PBRA_005129</name>
</gene>
<name>A0A0G4IMQ7_PLABS</name>
<dbReference type="Proteomes" id="UP000039324">
    <property type="component" value="Unassembled WGS sequence"/>
</dbReference>
<proteinExistence type="predicted"/>
<evidence type="ECO:0000313" key="1">
    <source>
        <dbReference type="EMBL" id="CEO96520.1"/>
    </source>
</evidence>
<reference evidence="1 2" key="1">
    <citation type="submission" date="2015-02" db="EMBL/GenBank/DDBJ databases">
        <authorList>
            <person name="Chooi Y.-H."/>
        </authorList>
    </citation>
    <scope>NUCLEOTIDE SEQUENCE [LARGE SCALE GENOMIC DNA]</scope>
    <source>
        <strain evidence="1">E3</strain>
    </source>
</reference>
<evidence type="ECO:0000313" key="2">
    <source>
        <dbReference type="Proteomes" id="UP000039324"/>
    </source>
</evidence>
<organism evidence="1 2">
    <name type="scientific">Plasmodiophora brassicae</name>
    <name type="common">Clubroot disease agent</name>
    <dbReference type="NCBI Taxonomy" id="37360"/>
    <lineage>
        <taxon>Eukaryota</taxon>
        <taxon>Sar</taxon>
        <taxon>Rhizaria</taxon>
        <taxon>Endomyxa</taxon>
        <taxon>Phytomyxea</taxon>
        <taxon>Plasmodiophorida</taxon>
        <taxon>Plasmodiophoridae</taxon>
        <taxon>Plasmodiophora</taxon>
    </lineage>
</organism>
<dbReference type="EMBL" id="CDSF01000068">
    <property type="protein sequence ID" value="CEO96520.1"/>
    <property type="molecule type" value="Genomic_DNA"/>
</dbReference>